<dbReference type="EMBL" id="JAHWGI010001411">
    <property type="protein sequence ID" value="KAK3930559.1"/>
    <property type="molecule type" value="Genomic_DNA"/>
</dbReference>
<feature type="transmembrane region" description="Helical" evidence="5">
    <location>
        <begin position="173"/>
        <end position="195"/>
    </location>
</feature>
<evidence type="ECO:0000256" key="3">
    <source>
        <dbReference type="ARBA" id="ARBA00022989"/>
    </source>
</evidence>
<comment type="subcellular location">
    <subcellularLocation>
        <location evidence="1">Membrane</location>
        <topology evidence="1">Multi-pass membrane protein</topology>
    </subcellularLocation>
</comment>
<feature type="transmembrane region" description="Helical" evidence="5">
    <location>
        <begin position="549"/>
        <end position="573"/>
    </location>
</feature>
<reference evidence="7" key="2">
    <citation type="journal article" date="2023" name="BMC Genomics">
        <title>Pest status, molecular evolution, and epigenetic factors derived from the genome assembly of Frankliniella fusca, a thysanopteran phytovirus vector.</title>
        <authorList>
            <person name="Catto M.A."/>
            <person name="Labadie P.E."/>
            <person name="Jacobson A.L."/>
            <person name="Kennedy G.G."/>
            <person name="Srinivasan R."/>
            <person name="Hunt B.G."/>
        </authorList>
    </citation>
    <scope>NUCLEOTIDE SEQUENCE</scope>
    <source>
        <strain evidence="7">PL_HMW_Pooled</strain>
    </source>
</reference>
<evidence type="ECO:0000313" key="8">
    <source>
        <dbReference type="Proteomes" id="UP001219518"/>
    </source>
</evidence>
<dbReference type="PANTHER" id="PTHR21041:SF9">
    <property type="entry name" value="DENDRITIC CELL-SPECIFIC TRANSMEMBRANE PROTEIN-LIKE DOMAIN-CONTAINING PROTEIN"/>
    <property type="match status" value="1"/>
</dbReference>
<dbReference type="InterPro" id="IPR012858">
    <property type="entry name" value="DC_STAMP-like"/>
</dbReference>
<keyword evidence="2 5" id="KW-0812">Transmembrane</keyword>
<gene>
    <name evidence="7" type="ORF">KUF71_005293</name>
</gene>
<evidence type="ECO:0000313" key="7">
    <source>
        <dbReference type="EMBL" id="KAK3930559.1"/>
    </source>
</evidence>
<evidence type="ECO:0000256" key="2">
    <source>
        <dbReference type="ARBA" id="ARBA00022692"/>
    </source>
</evidence>
<keyword evidence="3 5" id="KW-1133">Transmembrane helix</keyword>
<evidence type="ECO:0000256" key="1">
    <source>
        <dbReference type="ARBA" id="ARBA00004141"/>
    </source>
</evidence>
<evidence type="ECO:0000256" key="5">
    <source>
        <dbReference type="SAM" id="Phobius"/>
    </source>
</evidence>
<feature type="transmembrane region" description="Helical" evidence="5">
    <location>
        <begin position="458"/>
        <end position="483"/>
    </location>
</feature>
<dbReference type="PANTHER" id="PTHR21041">
    <property type="entry name" value="DENDRITIC CELL-SPECIFIC TRANSMEMBRANE PROTEIN"/>
    <property type="match status" value="1"/>
</dbReference>
<sequence>MEGARPSHKTTTICRLYDLRVRILEKICIRFEDSVEWDPNDQNDHFPMARAPCCIELRYGGNRSCLKCVLDGLQFLSSFALDLAAADMFLRMAWRARGVHARLQHLKKLKERAVLAELRRRPPERTLSEKMHEACRRLEERLLGWVPCRAAARRFLAEARDARTLTHFVVKSLAGFVAGALLVMLLFGVLVGQVGAPLAAATRWSSLLAAVLTLGLAFSSRVRCFVLLLLPQLCSSRGRQALLAYALILTLAGPASNALRNARVLSDSLRCGQDRMRGAARKVMDLVAQPLKVLSEAVKRILKNIKQAVRTLRTMLLSIKKSVMAAAFSWLSGVVSVCNKTVGTPFQKCMRAFDQASSDCLATMGSMFSWMCSPVTAIQAVCYTVKFLDYICDFFDLVTNLVVESVKKKLRAFGRHVQRALYVSVDIEHSFELQTNRSKTLSQVARDIGEDIRERSDALLGTFGLINSALSLCFLLVFARVYLYRYKFLTRIHFDNRFVTDAFRRLDWTRARQGRETVLPLTIKEQNKYITIWSPRLAAMERVRLARSLGLVFASAAKMAVFLVVDFFLYWILSIVYRHGQFKAHVDMSIPLGCVALAALEPYALRTRHAVMCRYHPGRARERAVWLYNHVLRARSSLATLLRRQLRRALEADRDRRALERVTLLEWARARFPWLRAVLGAGRQ</sequence>
<dbReference type="GO" id="GO:0016020">
    <property type="term" value="C:membrane"/>
    <property type="evidence" value="ECO:0007669"/>
    <property type="project" value="UniProtKB-SubCell"/>
</dbReference>
<feature type="domain" description="Dendritic cell-specific transmembrane protein-like" evidence="6">
    <location>
        <begin position="592"/>
        <end position="628"/>
    </location>
</feature>
<proteinExistence type="predicted"/>
<evidence type="ECO:0000259" key="6">
    <source>
        <dbReference type="Pfam" id="PF07782"/>
    </source>
</evidence>
<comment type="caution">
    <text evidence="7">The sequence shown here is derived from an EMBL/GenBank/DDBJ whole genome shotgun (WGS) entry which is preliminary data.</text>
</comment>
<dbReference type="Pfam" id="PF07782">
    <property type="entry name" value="DC_STAMP"/>
    <property type="match status" value="2"/>
</dbReference>
<dbReference type="Proteomes" id="UP001219518">
    <property type="component" value="Unassembled WGS sequence"/>
</dbReference>
<feature type="non-terminal residue" evidence="7">
    <location>
        <position position="684"/>
    </location>
</feature>
<evidence type="ECO:0000256" key="4">
    <source>
        <dbReference type="ARBA" id="ARBA00023136"/>
    </source>
</evidence>
<dbReference type="InterPro" id="IPR051856">
    <property type="entry name" value="CSR-E3_Ligase_Protein"/>
</dbReference>
<dbReference type="Pfam" id="PF26039">
    <property type="entry name" value="Dcst2"/>
    <property type="match status" value="1"/>
</dbReference>
<feature type="domain" description="Dendritic cell-specific transmembrane protein-like" evidence="6">
    <location>
        <begin position="494"/>
        <end position="590"/>
    </location>
</feature>
<feature type="transmembrane region" description="Helical" evidence="5">
    <location>
        <begin position="242"/>
        <end position="259"/>
    </location>
</feature>
<feature type="transmembrane region" description="Helical" evidence="5">
    <location>
        <begin position="588"/>
        <end position="605"/>
    </location>
</feature>
<organism evidence="7 8">
    <name type="scientific">Frankliniella fusca</name>
    <dbReference type="NCBI Taxonomy" id="407009"/>
    <lineage>
        <taxon>Eukaryota</taxon>
        <taxon>Metazoa</taxon>
        <taxon>Ecdysozoa</taxon>
        <taxon>Arthropoda</taxon>
        <taxon>Hexapoda</taxon>
        <taxon>Insecta</taxon>
        <taxon>Pterygota</taxon>
        <taxon>Neoptera</taxon>
        <taxon>Paraneoptera</taxon>
        <taxon>Thysanoptera</taxon>
        <taxon>Terebrantia</taxon>
        <taxon>Thripoidea</taxon>
        <taxon>Thripidae</taxon>
        <taxon>Frankliniella</taxon>
    </lineage>
</organism>
<feature type="transmembrane region" description="Helical" evidence="5">
    <location>
        <begin position="207"/>
        <end position="230"/>
    </location>
</feature>
<name>A0AAE1LTS4_9NEOP</name>
<keyword evidence="8" id="KW-1185">Reference proteome</keyword>
<reference evidence="7" key="1">
    <citation type="submission" date="2021-07" db="EMBL/GenBank/DDBJ databases">
        <authorList>
            <person name="Catto M.A."/>
            <person name="Jacobson A."/>
            <person name="Kennedy G."/>
            <person name="Labadie P."/>
            <person name="Hunt B.G."/>
            <person name="Srinivasan R."/>
        </authorList>
    </citation>
    <scope>NUCLEOTIDE SEQUENCE</scope>
    <source>
        <strain evidence="7">PL_HMW_Pooled</strain>
        <tissue evidence="7">Head</tissue>
    </source>
</reference>
<protein>
    <submittedName>
        <fullName evidence="7">DC-STAMP domain-containing protein 2</fullName>
    </submittedName>
</protein>
<accession>A0AAE1LTS4</accession>
<keyword evidence="4 5" id="KW-0472">Membrane</keyword>
<dbReference type="AlphaFoldDB" id="A0AAE1LTS4"/>